<evidence type="ECO:0008006" key="3">
    <source>
        <dbReference type="Google" id="ProtNLM"/>
    </source>
</evidence>
<dbReference type="EMBL" id="WCUG01000010">
    <property type="protein sequence ID" value="KAB4169010.1"/>
    <property type="molecule type" value="Genomic_DNA"/>
</dbReference>
<sequence length="174" mass="18893">MATLVTLGLSKILGKVGEPTALNFTETGYTAFGLTYEDTCKMSQEDPEVTEFYAEEEDDPVETVEKQGKITFTFSIMNPDLPVLKRLFGGEIASDIWSYPDAVNTVEESIIILPKKGLKFQVPRMKLVAKINGEFSKKGLLLIEVTGTVMKPTTSGLKKMAVGKVSASTASVSS</sequence>
<dbReference type="Proteomes" id="UP000433928">
    <property type="component" value="Unassembled WGS sequence"/>
</dbReference>
<dbReference type="AlphaFoldDB" id="A0A6A2FZ51"/>
<accession>A0A6A2FZ51</accession>
<proteinExistence type="predicted"/>
<gene>
    <name evidence="1" type="ORF">GAQ59_13245</name>
</gene>
<dbReference type="RefSeq" id="WP_038610219.1">
    <property type="nucleotide sequence ID" value="NZ_JBBNMO010000014.1"/>
</dbReference>
<comment type="caution">
    <text evidence="1">The sequence shown here is derived from an EMBL/GenBank/DDBJ whole genome shotgun (WGS) entry which is preliminary data.</text>
</comment>
<name>A0A6A2FZ51_BACUN</name>
<organism evidence="1 2">
    <name type="scientific">Bacteroides uniformis</name>
    <dbReference type="NCBI Taxonomy" id="820"/>
    <lineage>
        <taxon>Bacteria</taxon>
        <taxon>Pseudomonadati</taxon>
        <taxon>Bacteroidota</taxon>
        <taxon>Bacteroidia</taxon>
        <taxon>Bacteroidales</taxon>
        <taxon>Bacteroidaceae</taxon>
        <taxon>Bacteroides</taxon>
    </lineage>
</organism>
<evidence type="ECO:0000313" key="1">
    <source>
        <dbReference type="EMBL" id="KAB4169010.1"/>
    </source>
</evidence>
<reference evidence="1 2" key="1">
    <citation type="journal article" date="2019" name="Nat. Med.">
        <title>A library of human gut bacterial isolates paired with longitudinal multiomics data enables mechanistic microbiome research.</title>
        <authorList>
            <person name="Poyet M."/>
            <person name="Groussin M."/>
            <person name="Gibbons S.M."/>
            <person name="Avila-Pacheco J."/>
            <person name="Jiang X."/>
            <person name="Kearney S.M."/>
            <person name="Perrotta A.R."/>
            <person name="Berdy B."/>
            <person name="Zhao S."/>
            <person name="Lieberman T.D."/>
            <person name="Swanson P.K."/>
            <person name="Smith M."/>
            <person name="Roesemann S."/>
            <person name="Alexander J.E."/>
            <person name="Rich S.A."/>
            <person name="Livny J."/>
            <person name="Vlamakis H."/>
            <person name="Clish C."/>
            <person name="Bullock K."/>
            <person name="Deik A."/>
            <person name="Scott J."/>
            <person name="Pierce K.A."/>
            <person name="Xavier R.J."/>
            <person name="Alm E.J."/>
        </authorList>
    </citation>
    <scope>NUCLEOTIDE SEQUENCE [LARGE SCALE GENOMIC DNA]</scope>
    <source>
        <strain evidence="1 2">BIOML-A27</strain>
    </source>
</reference>
<protein>
    <recommendedName>
        <fullName evidence="3">Phage tail protein</fullName>
    </recommendedName>
</protein>
<evidence type="ECO:0000313" key="2">
    <source>
        <dbReference type="Proteomes" id="UP000433928"/>
    </source>
</evidence>